<dbReference type="PANTHER" id="PTHR28008:SF1">
    <property type="entry name" value="DOMAIN PROTEIN, PUTATIVE (AFU_ORTHOLOGUE AFUA_3G10980)-RELATED"/>
    <property type="match status" value="1"/>
</dbReference>
<sequence length="145" mass="16547">MGLLGFHPSAQNYVLLNDKILHFLSFMMATFLCYLILDVDESVKHLFLWRNAQLIFTLVVSIFVGCIGSEFVQSLLPYKTFQFGDVIANLLGASIGLYAATFTEKCYQELRQLELAYAPIDVENPDNAREFQRNFSGETQFQIDD</sequence>
<evidence type="ECO:0000313" key="3">
    <source>
        <dbReference type="EMBL" id="KOS14548.1"/>
    </source>
</evidence>
<feature type="transmembrane region" description="Helical" evidence="1">
    <location>
        <begin position="20"/>
        <end position="39"/>
    </location>
</feature>
<evidence type="ECO:0000256" key="1">
    <source>
        <dbReference type="SAM" id="Phobius"/>
    </source>
</evidence>
<feature type="domain" description="VanZ-like" evidence="2">
    <location>
        <begin position="19"/>
        <end position="101"/>
    </location>
</feature>
<dbReference type="EMBL" id="LGAV01000003">
    <property type="protein sequence ID" value="KOS14548.1"/>
    <property type="molecule type" value="Genomic_DNA"/>
</dbReference>
<feature type="transmembrane region" description="Helical" evidence="1">
    <location>
        <begin position="83"/>
        <end position="102"/>
    </location>
</feature>
<dbReference type="GeneID" id="28727168"/>
<dbReference type="Proteomes" id="UP000037751">
    <property type="component" value="Unassembled WGS sequence"/>
</dbReference>
<comment type="caution">
    <text evidence="3">The sequence shown here is derived from an EMBL/GenBank/DDBJ whole genome shotgun (WGS) entry which is preliminary data.</text>
</comment>
<dbReference type="InterPro" id="IPR006976">
    <property type="entry name" value="VanZ-like"/>
</dbReference>
<organism evidence="3 4">
    <name type="scientific">Malassezia pachydermatis</name>
    <dbReference type="NCBI Taxonomy" id="77020"/>
    <lineage>
        <taxon>Eukaryota</taxon>
        <taxon>Fungi</taxon>
        <taxon>Dikarya</taxon>
        <taxon>Basidiomycota</taxon>
        <taxon>Ustilaginomycotina</taxon>
        <taxon>Malasseziomycetes</taxon>
        <taxon>Malasseziales</taxon>
        <taxon>Malasseziaceae</taxon>
        <taxon>Malassezia</taxon>
    </lineage>
</organism>
<protein>
    <recommendedName>
        <fullName evidence="2">VanZ-like domain-containing protein</fullName>
    </recommendedName>
</protein>
<feature type="transmembrane region" description="Helical" evidence="1">
    <location>
        <begin position="51"/>
        <end position="71"/>
    </location>
</feature>
<dbReference type="OrthoDB" id="63581at2759"/>
<keyword evidence="4" id="KW-1185">Reference proteome</keyword>
<keyword evidence="1" id="KW-0812">Transmembrane</keyword>
<reference evidence="3 4" key="1">
    <citation type="submission" date="2015-07" db="EMBL/GenBank/DDBJ databases">
        <title>Draft Genome Sequence of Malassezia furfur CBS1878 and Malassezia pachydermatis CBS1879.</title>
        <authorList>
            <person name="Triana S."/>
            <person name="Ohm R."/>
            <person name="Gonzalez A."/>
            <person name="DeCock H."/>
            <person name="Restrepo S."/>
            <person name="Celis A."/>
        </authorList>
    </citation>
    <scope>NUCLEOTIDE SEQUENCE [LARGE SCALE GENOMIC DNA]</scope>
    <source>
        <strain evidence="3 4">CBS 1879</strain>
    </source>
</reference>
<dbReference type="RefSeq" id="XP_017992180.1">
    <property type="nucleotide sequence ID" value="XM_018135293.1"/>
</dbReference>
<dbReference type="PANTHER" id="PTHR28008">
    <property type="entry name" value="DOMAIN PROTEIN, PUTATIVE (AFU_ORTHOLOGUE AFUA_3G10980)-RELATED"/>
    <property type="match status" value="1"/>
</dbReference>
<dbReference type="Pfam" id="PF04892">
    <property type="entry name" value="VanZ"/>
    <property type="match status" value="1"/>
</dbReference>
<dbReference type="AlphaFoldDB" id="A0A0M8MMH8"/>
<gene>
    <name evidence="3" type="ORF">Malapachy_0780</name>
</gene>
<dbReference type="NCBIfam" id="NF037970">
    <property type="entry name" value="vanZ_1"/>
    <property type="match status" value="1"/>
</dbReference>
<keyword evidence="1" id="KW-0472">Membrane</keyword>
<name>A0A0M8MMH8_9BASI</name>
<evidence type="ECO:0000259" key="2">
    <source>
        <dbReference type="Pfam" id="PF04892"/>
    </source>
</evidence>
<keyword evidence="1" id="KW-1133">Transmembrane helix</keyword>
<dbReference type="VEuPathDB" id="FungiDB:Malapachy_0780"/>
<accession>A0A0M8MMH8</accession>
<proteinExistence type="predicted"/>
<evidence type="ECO:0000313" key="4">
    <source>
        <dbReference type="Proteomes" id="UP000037751"/>
    </source>
</evidence>